<dbReference type="EMBL" id="VCPC01000002">
    <property type="protein sequence ID" value="TMV12702.1"/>
    <property type="molecule type" value="Genomic_DNA"/>
</dbReference>
<name>A0ABY2X8J6_9RHOB</name>
<gene>
    <name evidence="1" type="ORF">FGK64_07805</name>
</gene>
<dbReference type="RefSeq" id="WP_138863256.1">
    <property type="nucleotide sequence ID" value="NZ_VCPC01000002.1"/>
</dbReference>
<evidence type="ECO:0000313" key="1">
    <source>
        <dbReference type="EMBL" id="TMV12702.1"/>
    </source>
</evidence>
<dbReference type="Gene3D" id="3.40.50.300">
    <property type="entry name" value="P-loop containing nucleotide triphosphate hydrolases"/>
    <property type="match status" value="1"/>
</dbReference>
<evidence type="ECO:0008006" key="3">
    <source>
        <dbReference type="Google" id="ProtNLM"/>
    </source>
</evidence>
<dbReference type="InterPro" id="IPR027417">
    <property type="entry name" value="P-loop_NTPase"/>
</dbReference>
<evidence type="ECO:0000313" key="2">
    <source>
        <dbReference type="Proteomes" id="UP001191082"/>
    </source>
</evidence>
<proteinExistence type="predicted"/>
<reference evidence="1 2" key="1">
    <citation type="submission" date="2019-05" db="EMBL/GenBank/DDBJ databases">
        <title>Marivita sp. nov. isolated from sea sediment.</title>
        <authorList>
            <person name="Kim W."/>
        </authorList>
    </citation>
    <scope>NUCLEOTIDE SEQUENCE [LARGE SCALE GENOMIC DNA]</scope>
    <source>
        <strain evidence="1 2">CAU 1492</strain>
    </source>
</reference>
<accession>A0ABY2X8J6</accession>
<organism evidence="1 2">
    <name type="scientific">Arenibacterium halophilum</name>
    <dbReference type="NCBI Taxonomy" id="2583821"/>
    <lineage>
        <taxon>Bacteria</taxon>
        <taxon>Pseudomonadati</taxon>
        <taxon>Pseudomonadota</taxon>
        <taxon>Alphaproteobacteria</taxon>
        <taxon>Rhodobacterales</taxon>
        <taxon>Paracoccaceae</taxon>
        <taxon>Arenibacterium</taxon>
    </lineage>
</organism>
<dbReference type="SUPFAM" id="SSF52540">
    <property type="entry name" value="P-loop containing nucleoside triphosphate hydrolases"/>
    <property type="match status" value="1"/>
</dbReference>
<keyword evidence="2" id="KW-1185">Reference proteome</keyword>
<protein>
    <recommendedName>
        <fullName evidence="3">Protein ImuA</fullName>
    </recommendedName>
</protein>
<dbReference type="Proteomes" id="UP001191082">
    <property type="component" value="Unassembled WGS sequence"/>
</dbReference>
<comment type="caution">
    <text evidence="1">The sequence shown here is derived from an EMBL/GenBank/DDBJ whole genome shotgun (WGS) entry which is preliminary data.</text>
</comment>
<sequence>MANRSPLPGLVALSHSAPDPAGPALHLGAEARLSLMRVHEACGPARRTLAIWLAGLTQGPVIWIAPDRQPDAPNPDGMMAFADPARFLFVAPRRDTDLLWCAEEVLRAGAVALMVADLPGPPGLTAVRRMHLAAEAGARHAATPPLGLLLTPGDGGAPGVETRWHMAPAHAGDARRWRLERRRARMQPPMAWEATQTGPRRGLDLVRAKAVGRGEPPPTGRTGVDALAVANPNTSL</sequence>